<evidence type="ECO:0000256" key="5">
    <source>
        <dbReference type="ARBA" id="ARBA00022692"/>
    </source>
</evidence>
<keyword evidence="7 11" id="KW-1133">Transmembrane helix</keyword>
<evidence type="ECO:0000256" key="8">
    <source>
        <dbReference type="ARBA" id="ARBA00023136"/>
    </source>
</evidence>
<feature type="region of interest" description="Disordered" evidence="10">
    <location>
        <begin position="38"/>
        <end position="71"/>
    </location>
</feature>
<accession>L8H3M4</accession>
<dbReference type="OMA" id="QANSAMQ"/>
<evidence type="ECO:0000256" key="7">
    <source>
        <dbReference type="ARBA" id="ARBA00022989"/>
    </source>
</evidence>
<gene>
    <name evidence="12" type="ORF">ACA1_265380</name>
</gene>
<evidence type="ECO:0000256" key="6">
    <source>
        <dbReference type="ARBA" id="ARBA00022824"/>
    </source>
</evidence>
<evidence type="ECO:0000256" key="3">
    <source>
        <dbReference type="ARBA" id="ARBA00005316"/>
    </source>
</evidence>
<dbReference type="OrthoDB" id="28748at2759"/>
<keyword evidence="4" id="KW-0337">GPI-anchor biosynthesis</keyword>
<reference evidence="12 13" key="1">
    <citation type="journal article" date="2013" name="Genome Biol.">
        <title>Genome of Acanthamoeba castellanii highlights extensive lateral gene transfer and early evolution of tyrosine kinase signaling.</title>
        <authorList>
            <person name="Clarke M."/>
            <person name="Lohan A.J."/>
            <person name="Liu B."/>
            <person name="Lagkouvardos I."/>
            <person name="Roy S."/>
            <person name="Zafar N."/>
            <person name="Bertelli C."/>
            <person name="Schilde C."/>
            <person name="Kianianmomeni A."/>
            <person name="Burglin T.R."/>
            <person name="Frech C."/>
            <person name="Turcotte B."/>
            <person name="Kopec K.O."/>
            <person name="Synnott J.M."/>
            <person name="Choo C."/>
            <person name="Paponov I."/>
            <person name="Finkler A."/>
            <person name="Soon Heng Tan C."/>
            <person name="Hutchins A.P."/>
            <person name="Weinmeier T."/>
            <person name="Rattei T."/>
            <person name="Chu J.S."/>
            <person name="Gimenez G."/>
            <person name="Irimia M."/>
            <person name="Rigden D.J."/>
            <person name="Fitzpatrick D.A."/>
            <person name="Lorenzo-Morales J."/>
            <person name="Bateman A."/>
            <person name="Chiu C.H."/>
            <person name="Tang P."/>
            <person name="Hegemann P."/>
            <person name="Fromm H."/>
            <person name="Raoult D."/>
            <person name="Greub G."/>
            <person name="Miranda-Saavedra D."/>
            <person name="Chen N."/>
            <person name="Nash P."/>
            <person name="Ginger M.L."/>
            <person name="Horn M."/>
            <person name="Schaap P."/>
            <person name="Caler L."/>
            <person name="Loftus B."/>
        </authorList>
    </citation>
    <scope>NUCLEOTIDE SEQUENCE [LARGE SCALE GENOMIC DNA]</scope>
    <source>
        <strain evidence="12 13">Neff</strain>
    </source>
</reference>
<dbReference type="Proteomes" id="UP000011083">
    <property type="component" value="Unassembled WGS sequence"/>
</dbReference>
<keyword evidence="6" id="KW-0256">Endoplasmic reticulum</keyword>
<dbReference type="GO" id="GO:0016255">
    <property type="term" value="P:attachment of GPI anchor to protein"/>
    <property type="evidence" value="ECO:0007669"/>
    <property type="project" value="InterPro"/>
</dbReference>
<comment type="similarity">
    <text evidence="3">Belongs to the PIGS family.</text>
</comment>
<dbReference type="VEuPathDB" id="AmoebaDB:ACA1_265380"/>
<evidence type="ECO:0000256" key="4">
    <source>
        <dbReference type="ARBA" id="ARBA00022502"/>
    </source>
</evidence>
<dbReference type="AlphaFoldDB" id="L8H3M4"/>
<dbReference type="GeneID" id="14920111"/>
<keyword evidence="5 11" id="KW-0812">Transmembrane</keyword>
<sequence>MDWVIELDIVVLSQDGATAAAQDFATQAKTHLEAGLSERAQQVRPAAGSRLEPESSSSEPDRPRSQRESDPRVSYVYRVTAAAAPLSADEWRSIAQAANLRVADRALIKHVRPEKSGRYTLFVLQGADVLAAGREREWVVDPRGVAQSIQKAVETYLVTPVETEEQQTATHQFHQVSLPPAPEYRLSFSLLNANSAQAFYSWAFDKAAEAYLLPFLNDVSLLGNFSIDSQVLHYVALPKQPLYDEQAKAYYFTPAMLSYFVHPNDLNSDFTVTSEVTLNFMVYIPSPDQSPLYIRYDDGTYSDTNAFLILRTGGIVIFNPEEKNTTSPLRTLEPSELYGPMSVFVEQLRELLGVPAALFPTIDTKKGTGAPEVKEGCEDLDVQFLPSPSGVSKWELDVLLRQRTYENLVKAKTSILTLCQLVKKQTHMVVHDHIKDKLLSALHKLQLALDHLEGDRDGSGFDYATAHRHALEGLKEAESAFFDKEMVSLLYYPPEHEAAIYIPHFLPVFYPIVVGLLFELKTAIFKRVRKWWRRRQAPSPAPVTEANDETSEK</sequence>
<dbReference type="EMBL" id="KB007933">
    <property type="protein sequence ID" value="ELR19333.1"/>
    <property type="molecule type" value="Genomic_DNA"/>
</dbReference>
<dbReference type="GO" id="GO:0042765">
    <property type="term" value="C:GPI-anchor transamidase complex"/>
    <property type="evidence" value="ECO:0007669"/>
    <property type="project" value="InterPro"/>
</dbReference>
<feature type="transmembrane region" description="Helical" evidence="11">
    <location>
        <begin position="508"/>
        <end position="525"/>
    </location>
</feature>
<dbReference type="UniPathway" id="UPA00196"/>
<dbReference type="GO" id="GO:0006506">
    <property type="term" value="P:GPI anchor biosynthetic process"/>
    <property type="evidence" value="ECO:0007669"/>
    <property type="project" value="UniProtKB-UniPathway"/>
</dbReference>
<evidence type="ECO:0000256" key="1">
    <source>
        <dbReference type="ARBA" id="ARBA00004477"/>
    </source>
</evidence>
<dbReference type="KEGG" id="acan:ACA1_265380"/>
<evidence type="ECO:0000256" key="2">
    <source>
        <dbReference type="ARBA" id="ARBA00004687"/>
    </source>
</evidence>
<organism evidence="12 13">
    <name type="scientific">Acanthamoeba castellanii (strain ATCC 30010 / Neff)</name>
    <dbReference type="NCBI Taxonomy" id="1257118"/>
    <lineage>
        <taxon>Eukaryota</taxon>
        <taxon>Amoebozoa</taxon>
        <taxon>Discosea</taxon>
        <taxon>Longamoebia</taxon>
        <taxon>Centramoebida</taxon>
        <taxon>Acanthamoebidae</taxon>
        <taxon>Acanthamoeba</taxon>
    </lineage>
</organism>
<keyword evidence="9" id="KW-0325">Glycoprotein</keyword>
<evidence type="ECO:0000256" key="11">
    <source>
        <dbReference type="SAM" id="Phobius"/>
    </source>
</evidence>
<evidence type="ECO:0000256" key="9">
    <source>
        <dbReference type="ARBA" id="ARBA00023180"/>
    </source>
</evidence>
<protein>
    <submittedName>
        <fullName evidence="12">Phosphatidylinositol glycan anchor biosynthesis, class S, putative</fullName>
    </submittedName>
</protein>
<name>L8H3M4_ACACF</name>
<dbReference type="STRING" id="1257118.L8H3M4"/>
<evidence type="ECO:0000313" key="13">
    <source>
        <dbReference type="Proteomes" id="UP000011083"/>
    </source>
</evidence>
<evidence type="ECO:0000313" key="12">
    <source>
        <dbReference type="EMBL" id="ELR19333.1"/>
    </source>
</evidence>
<keyword evidence="13" id="KW-1185">Reference proteome</keyword>
<evidence type="ECO:0000256" key="10">
    <source>
        <dbReference type="SAM" id="MobiDB-lite"/>
    </source>
</evidence>
<comment type="subcellular location">
    <subcellularLocation>
        <location evidence="1">Endoplasmic reticulum membrane</location>
        <topology evidence="1">Multi-pass membrane protein</topology>
    </subcellularLocation>
</comment>
<dbReference type="InterPro" id="IPR019540">
    <property type="entry name" value="PtdIno-glycan_biosynth_class_S"/>
</dbReference>
<proteinExistence type="inferred from homology"/>
<dbReference type="RefSeq" id="XP_004341418.1">
    <property type="nucleotide sequence ID" value="XM_004341370.1"/>
</dbReference>
<dbReference type="Pfam" id="PF10510">
    <property type="entry name" value="PIG-S"/>
    <property type="match status" value="1"/>
</dbReference>
<dbReference type="PANTHER" id="PTHR21072:SF13">
    <property type="entry name" value="GPI TRANSAMIDASE COMPONENT PIG-S"/>
    <property type="match status" value="1"/>
</dbReference>
<keyword evidence="8 11" id="KW-0472">Membrane</keyword>
<comment type="pathway">
    <text evidence="2">Glycolipid biosynthesis; glycosylphosphatidylinositol-anchor biosynthesis.</text>
</comment>
<feature type="compositionally biased region" description="Basic and acidic residues" evidence="10">
    <location>
        <begin position="59"/>
        <end position="71"/>
    </location>
</feature>
<dbReference type="PANTHER" id="PTHR21072">
    <property type="entry name" value="GPI TRANSAMIDASE COMPONENT PIG-S"/>
    <property type="match status" value="1"/>
</dbReference>